<keyword evidence="4" id="KW-0378">Hydrolase</keyword>
<evidence type="ECO:0000313" key="7">
    <source>
        <dbReference type="Proteomes" id="UP000273405"/>
    </source>
</evidence>
<keyword evidence="7" id="KW-1185">Reference proteome</keyword>
<dbReference type="PROSITE" id="PS00485">
    <property type="entry name" value="A_DEAMINASE"/>
    <property type="match status" value="1"/>
</dbReference>
<dbReference type="GO" id="GO:0046872">
    <property type="term" value="F:metal ion binding"/>
    <property type="evidence" value="ECO:0007669"/>
    <property type="project" value="UniProtKB-KW"/>
</dbReference>
<name>A0A3A8N7S7_9BACT</name>
<dbReference type="InterPro" id="IPR006650">
    <property type="entry name" value="A/AMP_deam_AS"/>
</dbReference>
<evidence type="ECO:0000313" key="6">
    <source>
        <dbReference type="EMBL" id="RKH36082.1"/>
    </source>
</evidence>
<dbReference type="AlphaFoldDB" id="A0A3A8N7S7"/>
<keyword evidence="3" id="KW-0479">Metal-binding</keyword>
<dbReference type="GO" id="GO:0019239">
    <property type="term" value="F:deaminase activity"/>
    <property type="evidence" value="ECO:0007669"/>
    <property type="project" value="InterPro"/>
</dbReference>
<comment type="similarity">
    <text evidence="2">Belongs to the metallo-dependent hydrolases superfamily. Adenosine and AMP deaminases family.</text>
</comment>
<dbReference type="OrthoDB" id="105475at2"/>
<evidence type="ECO:0000256" key="4">
    <source>
        <dbReference type="ARBA" id="ARBA00022801"/>
    </source>
</evidence>
<gene>
    <name evidence="6" type="ORF">D7X12_33315</name>
</gene>
<dbReference type="InterPro" id="IPR032466">
    <property type="entry name" value="Metal_Hydrolase"/>
</dbReference>
<reference evidence="7" key="1">
    <citation type="submission" date="2018-09" db="EMBL/GenBank/DDBJ databases">
        <authorList>
            <person name="Livingstone P.G."/>
            <person name="Whitworth D.E."/>
        </authorList>
    </citation>
    <scope>NUCLEOTIDE SEQUENCE [LARGE SCALE GENOMIC DNA]</scope>
    <source>
        <strain evidence="7">CA040B</strain>
    </source>
</reference>
<evidence type="ECO:0000256" key="3">
    <source>
        <dbReference type="ARBA" id="ARBA00022723"/>
    </source>
</evidence>
<organism evidence="6 7">
    <name type="scientific">Corallococcus sicarius</name>
    <dbReference type="NCBI Taxonomy" id="2316726"/>
    <lineage>
        <taxon>Bacteria</taxon>
        <taxon>Pseudomonadati</taxon>
        <taxon>Myxococcota</taxon>
        <taxon>Myxococcia</taxon>
        <taxon>Myxococcales</taxon>
        <taxon>Cystobacterineae</taxon>
        <taxon>Myxococcaceae</taxon>
        <taxon>Corallococcus</taxon>
    </lineage>
</organism>
<comment type="cofactor">
    <cofactor evidence="1">
        <name>Zn(2+)</name>
        <dbReference type="ChEBI" id="CHEBI:29105"/>
    </cofactor>
</comment>
<dbReference type="EMBL" id="RAWG01000308">
    <property type="protein sequence ID" value="RKH36082.1"/>
    <property type="molecule type" value="Genomic_DNA"/>
</dbReference>
<dbReference type="Gene3D" id="3.20.20.140">
    <property type="entry name" value="Metal-dependent hydrolases"/>
    <property type="match status" value="2"/>
</dbReference>
<evidence type="ECO:0000256" key="5">
    <source>
        <dbReference type="ARBA" id="ARBA00022833"/>
    </source>
</evidence>
<comment type="caution">
    <text evidence="6">The sequence shown here is derived from an EMBL/GenBank/DDBJ whole genome shotgun (WGS) entry which is preliminary data.</text>
</comment>
<evidence type="ECO:0000256" key="1">
    <source>
        <dbReference type="ARBA" id="ARBA00001947"/>
    </source>
</evidence>
<dbReference type="SUPFAM" id="SSF51556">
    <property type="entry name" value="Metallo-dependent hydrolases"/>
    <property type="match status" value="1"/>
</dbReference>
<dbReference type="GO" id="GO:0009168">
    <property type="term" value="P:purine ribonucleoside monophosphate biosynthetic process"/>
    <property type="evidence" value="ECO:0007669"/>
    <property type="project" value="InterPro"/>
</dbReference>
<proteinExistence type="inferred from homology"/>
<keyword evidence="5" id="KW-0862">Zinc</keyword>
<dbReference type="Proteomes" id="UP000273405">
    <property type="component" value="Unassembled WGS sequence"/>
</dbReference>
<protein>
    <submittedName>
        <fullName evidence="6">Uncharacterized protein</fullName>
    </submittedName>
</protein>
<accession>A0A3A8N7S7</accession>
<evidence type="ECO:0000256" key="2">
    <source>
        <dbReference type="ARBA" id="ARBA00006676"/>
    </source>
</evidence>
<dbReference type="RefSeq" id="WP_120629255.1">
    <property type="nucleotide sequence ID" value="NZ_RAWG01000308.1"/>
</dbReference>
<sequence length="930" mass="104933">MGTDGQRQPPGNLAPRRVPEAYVRAEVASFPLTSLRAFQEALTELVPSLEGPGAGSTRALWRECEKGLSEHASGWSLDRLIAVRDVFWFDSRRHIRGQRDPPRRVSMAGYLLHLADTHLERRPGVTVVAQDTEAGSVDAITHYRWLTFAMPEDLLMSAVPVEPPPTRVDIEPPLLMRHLLDRGVTEVHHHVNAGMDFPLLWASLLSAIADPTLDARLLSGPGLIFGDGETMLRWLLATAVTRCVLAEVILRDGRQPLLDFVRGLRESSIWMPQRRRVLARTLEALSRARLEVLPEVDELRELYGDLHPMAARGGAELPETLDEVWRRCDPIALRMGLHAPNAGERWLVRFGLRRMRQQDEAGRADPHFDRLFWQVQRVRCLSYRTYVQRPLTAGLQWFIRFYDRLGAMKRPLHAVRAEVSYAVAGGEQPIAALEVRTRLMQDSIHMAEELWGLTRSWRRVLERVGRATSDGRQPEFGLVLHLLKARDPKRHWREGLPPAHAMGTYAEPVPEGLLRLGGRYADYFVSQSTQVEALVELLRAVPLSLWLVRGLDVASDELSVPTWVLAPLYRYVRWEAARAAARPAARGAPPLRLTGHVGEDYRHLMEGLRRIYECLHYLLDHRGGRLGHATSLGVEPGMWAESVGAVMMPAEERLWDLVFEWRLYGSYRLPPGLSAEAPPGRPQQVENLIRELSEGVFGRCVAPHVLAEAHHVLHNLWCPPLAQEAVGVGLDAFSRASHRLDWIRVRNPRHVQELIEAYREDERVFRRGQQLVDIPLDGSEVAALRSAQDALRRYVGARGTVVEVNPSSNLLIGNLLDLRNHPILRLLPPRAEEGAPPPVPIAVGADDPITFSTFLLREYSLLHEAARSAGYSEREVHEWLSTVRQTSMDARFTTPWHPSAERMSDDLLDALGAYTRRPSEHRRAGARAPV</sequence>